<gene>
    <name evidence="1" type="ORF">A2Y49_02335</name>
</gene>
<comment type="caution">
    <text evidence="1">The sequence shown here is derived from an EMBL/GenBank/DDBJ whole genome shotgun (WGS) entry which is preliminary data.</text>
</comment>
<dbReference type="EMBL" id="MHWR01000012">
    <property type="protein sequence ID" value="OHB13613.1"/>
    <property type="molecule type" value="Genomic_DNA"/>
</dbReference>
<name>A0A1G2UW51_9BACT</name>
<dbReference type="AlphaFoldDB" id="A0A1G2UW51"/>
<protein>
    <submittedName>
        <fullName evidence="1">Uncharacterized protein</fullName>
    </submittedName>
</protein>
<organism evidence="1 2">
    <name type="scientific">Candidatus Zambryskibacteria bacterium RIFCSPLOWO2_12_39_8</name>
    <dbReference type="NCBI Taxonomy" id="1802774"/>
    <lineage>
        <taxon>Bacteria</taxon>
        <taxon>Candidatus Zambryskiibacteriota</taxon>
    </lineage>
</organism>
<proteinExistence type="predicted"/>
<sequence>MPKKGKRKTGQLKKLSATQIPELNNLFDENWVSRHIKSVRPQIAELDRQTMKSIALAPFITVTNSTKK</sequence>
<accession>A0A1G2UW51</accession>
<reference evidence="1 2" key="1">
    <citation type="journal article" date="2016" name="Nat. Commun.">
        <title>Thousands of microbial genomes shed light on interconnected biogeochemical processes in an aquifer system.</title>
        <authorList>
            <person name="Anantharaman K."/>
            <person name="Brown C.T."/>
            <person name="Hug L.A."/>
            <person name="Sharon I."/>
            <person name="Castelle C.J."/>
            <person name="Probst A.J."/>
            <person name="Thomas B.C."/>
            <person name="Singh A."/>
            <person name="Wilkins M.J."/>
            <person name="Karaoz U."/>
            <person name="Brodie E.L."/>
            <person name="Williams K.H."/>
            <person name="Hubbard S.S."/>
            <person name="Banfield J.F."/>
        </authorList>
    </citation>
    <scope>NUCLEOTIDE SEQUENCE [LARGE SCALE GENOMIC DNA]</scope>
</reference>
<dbReference type="Proteomes" id="UP000177154">
    <property type="component" value="Unassembled WGS sequence"/>
</dbReference>
<evidence type="ECO:0000313" key="1">
    <source>
        <dbReference type="EMBL" id="OHB13613.1"/>
    </source>
</evidence>
<evidence type="ECO:0000313" key="2">
    <source>
        <dbReference type="Proteomes" id="UP000177154"/>
    </source>
</evidence>